<reference evidence="2 3" key="1">
    <citation type="submission" date="2016-07" db="EMBL/GenBank/DDBJ databases">
        <title>Acinetobacter sp. ANC 4603.</title>
        <authorList>
            <person name="Radolfova-Krizova L."/>
            <person name="Nemec A."/>
        </authorList>
    </citation>
    <scope>NUCLEOTIDE SEQUENCE [LARGE SCALE GENOMIC DNA]</scope>
    <source>
        <strain evidence="2 3">ANC 4603</strain>
    </source>
</reference>
<comment type="caution">
    <text evidence="2">The sequence shown here is derived from an EMBL/GenBank/DDBJ whole genome shotgun (WGS) entry which is preliminary data.</text>
</comment>
<dbReference type="RefSeq" id="WP_068886660.1">
    <property type="nucleotide sequence ID" value="NZ_CBCRUU010000001.1"/>
</dbReference>
<evidence type="ECO:0000256" key="1">
    <source>
        <dbReference type="SAM" id="SignalP"/>
    </source>
</evidence>
<dbReference type="EMBL" id="MBDL01000008">
    <property type="protein sequence ID" value="ODA13805.1"/>
    <property type="molecule type" value="Genomic_DNA"/>
</dbReference>
<dbReference type="STRING" id="1891224.BBP83_05455"/>
<sequence length="670" mass="73467">MTYVKKAYRFRQSCIAMSVSLLLAQSAYALQDLSDMALSETTGEGVALLPENFKMVFQGPNDVSKASSYGTLTDKASLFEASRKDTGFIRIIPRGENYENLYKRAYDKIYKDNYQPNYTYAKANLYQPSYDSTYTSTYDSIYQNGSTTSSTYQTKYTQVAGKNTTLYRNQEIETYVNTKEYQDYYNKRYDQYYWNSTATLPNDGTTKYDGGWLNKEQAAANAMKNTIQKIETSKGTIITNIVNNRLKDKTLAEIRADATVIAKNKALSVANLTVENYAISSSRAVANTSASSVVTGTRNKADVFIYGLALSKSNDDMNQRYSNQGLTWGSTENPWLFRSGTAKDIQQFKKENKADIAYIALEAPLAKQGGNSTSDRIKLGFWTDIFSRSFDSISYVDPVTGAPDSGLDVNYRLRTQFVANGLSIDGSQIRLFQTQSSSVAQQSQTFAMASILRLNTNDDPSTLKASDLNLNARGIRISTAAKTDIDDGAVATPAMDGSNAPLFNAVEGLYLYSTNINLVLGSMYQPFIIGSEGNNIILEVTQIPNVPEIYSKIYTLYEDTDSNPTFHTGTNLTKTSFKGSTCNVAYCGSNTSSITAGGMSVNYQGTNATHSSISIGSVTRDSTTNMLQANRDTNATGVMFKSTSGASVNLGSAVIDGVLIQHLKIKTTGL</sequence>
<name>A0A1C3CYA6_9GAMM</name>
<protein>
    <submittedName>
        <fullName evidence="2">Uncharacterized protein</fullName>
    </submittedName>
</protein>
<proteinExistence type="predicted"/>
<organism evidence="2 3">
    <name type="scientific">Acinetobacter celticus</name>
    <dbReference type="NCBI Taxonomy" id="1891224"/>
    <lineage>
        <taxon>Bacteria</taxon>
        <taxon>Pseudomonadati</taxon>
        <taxon>Pseudomonadota</taxon>
        <taxon>Gammaproteobacteria</taxon>
        <taxon>Moraxellales</taxon>
        <taxon>Moraxellaceae</taxon>
        <taxon>Acinetobacter</taxon>
    </lineage>
</organism>
<evidence type="ECO:0000313" key="3">
    <source>
        <dbReference type="Proteomes" id="UP000186553"/>
    </source>
</evidence>
<evidence type="ECO:0000313" key="2">
    <source>
        <dbReference type="EMBL" id="ODA13805.1"/>
    </source>
</evidence>
<accession>A0A1C3CYA6</accession>
<feature type="chain" id="PRO_5008671789" evidence="1">
    <location>
        <begin position="30"/>
        <end position="670"/>
    </location>
</feature>
<dbReference type="Proteomes" id="UP000186553">
    <property type="component" value="Unassembled WGS sequence"/>
</dbReference>
<feature type="signal peptide" evidence="1">
    <location>
        <begin position="1"/>
        <end position="29"/>
    </location>
</feature>
<gene>
    <name evidence="2" type="ORF">BBP83_05455</name>
</gene>
<dbReference type="OrthoDB" id="6074716at2"/>
<keyword evidence="3" id="KW-1185">Reference proteome</keyword>
<dbReference type="AlphaFoldDB" id="A0A1C3CYA6"/>
<keyword evidence="1" id="KW-0732">Signal</keyword>